<proteinExistence type="predicted"/>
<name>A0A382V7S2_9ZZZZ</name>
<accession>A0A382V7S2</accession>
<dbReference type="SUPFAM" id="SSF56796">
    <property type="entry name" value="Dehydroquinate synthase-like"/>
    <property type="match status" value="1"/>
</dbReference>
<dbReference type="AlphaFoldDB" id="A0A382V7S2"/>
<sequence>MNGYTSASAALLDGGVKVSVPCAPPRVTVAPVDLLCQAPGRMIAAGFGDLRSRPV</sequence>
<organism evidence="1">
    <name type="scientific">marine metagenome</name>
    <dbReference type="NCBI Taxonomy" id="408172"/>
    <lineage>
        <taxon>unclassified sequences</taxon>
        <taxon>metagenomes</taxon>
        <taxon>ecological metagenomes</taxon>
    </lineage>
</organism>
<evidence type="ECO:0000313" key="1">
    <source>
        <dbReference type="EMBL" id="SVD42524.1"/>
    </source>
</evidence>
<feature type="non-terminal residue" evidence="1">
    <location>
        <position position="55"/>
    </location>
</feature>
<reference evidence="1" key="1">
    <citation type="submission" date="2018-05" db="EMBL/GenBank/DDBJ databases">
        <authorList>
            <person name="Lanie J.A."/>
            <person name="Ng W.-L."/>
            <person name="Kazmierczak K.M."/>
            <person name="Andrzejewski T.M."/>
            <person name="Davidsen T.M."/>
            <person name="Wayne K.J."/>
            <person name="Tettelin H."/>
            <person name="Glass J.I."/>
            <person name="Rusch D."/>
            <person name="Podicherti R."/>
            <person name="Tsui H.-C.T."/>
            <person name="Winkler M.E."/>
        </authorList>
    </citation>
    <scope>NUCLEOTIDE SEQUENCE</scope>
</reference>
<gene>
    <name evidence="1" type="ORF">METZ01_LOCUS395378</name>
</gene>
<protein>
    <submittedName>
        <fullName evidence="1">Uncharacterized protein</fullName>
    </submittedName>
</protein>
<dbReference type="EMBL" id="UINC01149826">
    <property type="protein sequence ID" value="SVD42524.1"/>
    <property type="molecule type" value="Genomic_DNA"/>
</dbReference>